<sequence length="285" mass="33591">MYDNEEMVERPIMYALGLYWMLNDMLTDVALRIKNKMEVDIRKVDDAITICFANKSHEKFSILCKELELSNKFVPYCKKIIVSKADGNKLHKVFSRDNKNPQTDSSDHKSKKLWVRILLKPDLATSNMTSLNDDIVDLIKKRMIDIVGYLEENVEDDDGFHVKGLLINLFYCFCPSLLKIERFFAEFITPCIKGLGTFSPEEEGKDFFRNLKKHRKYIIWDDGANEAIDLVFNKKRADDRKEWLNNYIRLELKLEPDEQHSNRVNDDDEDEETHKNYIDFLTRSI</sequence>
<dbReference type="FunFam" id="3.40.50.670:FF:000001">
    <property type="entry name" value="DNA topoisomerase 2"/>
    <property type="match status" value="1"/>
</dbReference>
<dbReference type="PANTHER" id="PTHR10169">
    <property type="entry name" value="DNA TOPOISOMERASE/GYRASE"/>
    <property type="match status" value="1"/>
</dbReference>
<comment type="cofactor">
    <cofactor evidence="2">
        <name>Mg(2+)</name>
        <dbReference type="ChEBI" id="CHEBI:18420"/>
    </cofactor>
</comment>
<keyword evidence="5" id="KW-0067">ATP-binding</keyword>
<evidence type="ECO:0000256" key="5">
    <source>
        <dbReference type="ARBA" id="ARBA00022840"/>
    </source>
</evidence>
<keyword evidence="7" id="KW-0238">DNA-binding</keyword>
<dbReference type="EC" id="5.6.2.2" evidence="3"/>
<evidence type="ECO:0000256" key="3">
    <source>
        <dbReference type="ARBA" id="ARBA00012895"/>
    </source>
</evidence>
<dbReference type="GO" id="GO:0006265">
    <property type="term" value="P:DNA topological change"/>
    <property type="evidence" value="ECO:0007669"/>
    <property type="project" value="InterPro"/>
</dbReference>
<proteinExistence type="predicted"/>
<dbReference type="InterPro" id="IPR050634">
    <property type="entry name" value="DNA_Topoisomerase_II"/>
</dbReference>
<dbReference type="InterPro" id="IPR036890">
    <property type="entry name" value="HATPase_C_sf"/>
</dbReference>
<dbReference type="Proteomes" id="UP000315295">
    <property type="component" value="Unassembled WGS sequence"/>
</dbReference>
<accession>A0A540LMH4</accession>
<evidence type="ECO:0000313" key="10">
    <source>
        <dbReference type="EMBL" id="TQD87529.1"/>
    </source>
</evidence>
<dbReference type="GO" id="GO:0005634">
    <property type="term" value="C:nucleus"/>
    <property type="evidence" value="ECO:0007669"/>
    <property type="project" value="TreeGrafter"/>
</dbReference>
<dbReference type="Gene3D" id="3.30.565.10">
    <property type="entry name" value="Histidine kinase-like ATPase, C-terminal domain"/>
    <property type="match status" value="1"/>
</dbReference>
<dbReference type="GO" id="GO:0003918">
    <property type="term" value="F:DNA topoisomerase type II (double strand cut, ATP-hydrolyzing) activity"/>
    <property type="evidence" value="ECO:0007669"/>
    <property type="project" value="UniProtKB-EC"/>
</dbReference>
<evidence type="ECO:0000256" key="2">
    <source>
        <dbReference type="ARBA" id="ARBA00001946"/>
    </source>
</evidence>
<dbReference type="GO" id="GO:0000819">
    <property type="term" value="P:sister chromatid segregation"/>
    <property type="evidence" value="ECO:0007669"/>
    <property type="project" value="TreeGrafter"/>
</dbReference>
<dbReference type="GO" id="GO:0003677">
    <property type="term" value="F:DNA binding"/>
    <property type="evidence" value="ECO:0007669"/>
    <property type="project" value="UniProtKB-KW"/>
</dbReference>
<comment type="catalytic activity">
    <reaction evidence="1">
        <text>ATP-dependent breakage, passage and rejoining of double-stranded DNA.</text>
        <dbReference type="EC" id="5.6.2.2"/>
    </reaction>
</comment>
<reference evidence="10 11" key="1">
    <citation type="journal article" date="2019" name="G3 (Bethesda)">
        <title>Sequencing of a Wild Apple (Malus baccata) Genome Unravels the Differences Between Cultivated and Wild Apple Species Regarding Disease Resistance and Cold Tolerance.</title>
        <authorList>
            <person name="Chen X."/>
        </authorList>
    </citation>
    <scope>NUCLEOTIDE SEQUENCE [LARGE SCALE GENOMIC DNA]</scope>
    <source>
        <strain evidence="11">cv. Shandingzi</strain>
        <tissue evidence="10">Leaves</tissue>
    </source>
</reference>
<evidence type="ECO:0000256" key="1">
    <source>
        <dbReference type="ARBA" id="ARBA00000185"/>
    </source>
</evidence>
<protein>
    <recommendedName>
        <fullName evidence="3">DNA topoisomerase (ATP-hydrolyzing)</fullName>
        <ecNumber evidence="3">5.6.2.2</ecNumber>
    </recommendedName>
</protein>
<organism evidence="10 11">
    <name type="scientific">Malus baccata</name>
    <name type="common">Siberian crab apple</name>
    <name type="synonym">Pyrus baccata</name>
    <dbReference type="NCBI Taxonomy" id="106549"/>
    <lineage>
        <taxon>Eukaryota</taxon>
        <taxon>Viridiplantae</taxon>
        <taxon>Streptophyta</taxon>
        <taxon>Embryophyta</taxon>
        <taxon>Tracheophyta</taxon>
        <taxon>Spermatophyta</taxon>
        <taxon>Magnoliopsida</taxon>
        <taxon>eudicotyledons</taxon>
        <taxon>Gunneridae</taxon>
        <taxon>Pentapetalae</taxon>
        <taxon>rosids</taxon>
        <taxon>fabids</taxon>
        <taxon>Rosales</taxon>
        <taxon>Rosaceae</taxon>
        <taxon>Amygdaloideae</taxon>
        <taxon>Maleae</taxon>
        <taxon>Malus</taxon>
    </lineage>
</organism>
<keyword evidence="8" id="KW-0413">Isomerase</keyword>
<evidence type="ECO:0000313" key="11">
    <source>
        <dbReference type="Proteomes" id="UP000315295"/>
    </source>
</evidence>
<comment type="caution">
    <text evidence="10">The sequence shown here is derived from an EMBL/GenBank/DDBJ whole genome shotgun (WGS) entry which is preliminary data.</text>
</comment>
<evidence type="ECO:0000259" key="9">
    <source>
        <dbReference type="Pfam" id="PF16898"/>
    </source>
</evidence>
<dbReference type="GO" id="GO:0000712">
    <property type="term" value="P:resolution of meiotic recombination intermediates"/>
    <property type="evidence" value="ECO:0007669"/>
    <property type="project" value="TreeGrafter"/>
</dbReference>
<feature type="domain" description="C-terminal associated" evidence="9">
    <location>
        <begin position="193"/>
        <end position="262"/>
    </location>
</feature>
<dbReference type="EMBL" id="VIEB01000534">
    <property type="protein sequence ID" value="TQD87529.1"/>
    <property type="molecule type" value="Genomic_DNA"/>
</dbReference>
<dbReference type="InterPro" id="IPR031660">
    <property type="entry name" value="TOPRIM_C"/>
</dbReference>
<dbReference type="STRING" id="106549.A0A540LMH4"/>
<dbReference type="PANTHER" id="PTHR10169:SF38">
    <property type="entry name" value="DNA TOPOISOMERASE 2"/>
    <property type="match status" value="1"/>
</dbReference>
<keyword evidence="6" id="KW-0799">Topoisomerase</keyword>
<dbReference type="Gene3D" id="3.40.50.670">
    <property type="match status" value="1"/>
</dbReference>
<keyword evidence="11" id="KW-1185">Reference proteome</keyword>
<evidence type="ECO:0000256" key="7">
    <source>
        <dbReference type="ARBA" id="ARBA00023125"/>
    </source>
</evidence>
<name>A0A540LMH4_MALBA</name>
<evidence type="ECO:0000256" key="6">
    <source>
        <dbReference type="ARBA" id="ARBA00023029"/>
    </source>
</evidence>
<dbReference type="AlphaFoldDB" id="A0A540LMH4"/>
<evidence type="ECO:0000256" key="8">
    <source>
        <dbReference type="ARBA" id="ARBA00023235"/>
    </source>
</evidence>
<keyword evidence="4" id="KW-0547">Nucleotide-binding</keyword>
<dbReference type="GO" id="GO:0005524">
    <property type="term" value="F:ATP binding"/>
    <property type="evidence" value="ECO:0007669"/>
    <property type="project" value="UniProtKB-KW"/>
</dbReference>
<dbReference type="InterPro" id="IPR013759">
    <property type="entry name" value="Topo_IIA_B_C"/>
</dbReference>
<gene>
    <name evidence="10" type="ORF">C1H46_026946</name>
</gene>
<evidence type="ECO:0000256" key="4">
    <source>
        <dbReference type="ARBA" id="ARBA00022741"/>
    </source>
</evidence>
<dbReference type="Pfam" id="PF16898">
    <property type="entry name" value="TOPRIM_C"/>
    <property type="match status" value="1"/>
</dbReference>
<dbReference type="InterPro" id="IPR013760">
    <property type="entry name" value="Topo_IIA-like_dom_sf"/>
</dbReference>
<dbReference type="SUPFAM" id="SSF56719">
    <property type="entry name" value="Type II DNA topoisomerase"/>
    <property type="match status" value="1"/>
</dbReference>